<dbReference type="Pfam" id="PF13041">
    <property type="entry name" value="PPR_2"/>
    <property type="match status" value="1"/>
</dbReference>
<evidence type="ECO:0000256" key="1">
    <source>
        <dbReference type="ARBA" id="ARBA00022737"/>
    </source>
</evidence>
<reference evidence="4" key="2">
    <citation type="journal article" date="2017" name="J. Anim. Genet.">
        <title>Multiple reference genome sequences of hot pepper reveal the massive evolution of plant disease resistance genes by retroduplication.</title>
        <authorList>
            <person name="Kim S."/>
            <person name="Park J."/>
            <person name="Yeom S.-I."/>
            <person name="Kim Y.-M."/>
            <person name="Seo E."/>
            <person name="Kim K.-T."/>
            <person name="Kim M.-S."/>
            <person name="Lee J.M."/>
            <person name="Cheong K."/>
            <person name="Shin H.-S."/>
            <person name="Kim S.-B."/>
            <person name="Han K."/>
            <person name="Lee J."/>
            <person name="Park M."/>
            <person name="Lee H.-A."/>
            <person name="Lee H.-Y."/>
            <person name="Lee Y."/>
            <person name="Oh S."/>
            <person name="Lee J.H."/>
            <person name="Choi E."/>
            <person name="Choi E."/>
            <person name="Lee S.E."/>
            <person name="Jeon J."/>
            <person name="Kim H."/>
            <person name="Choi G."/>
            <person name="Song H."/>
            <person name="Lee J."/>
            <person name="Lee S.-C."/>
            <person name="Kwon J.-K."/>
            <person name="Lee H.-Y."/>
            <person name="Koo N."/>
            <person name="Hong Y."/>
            <person name="Kim R.W."/>
            <person name="Kang W.-H."/>
            <person name="Huh J.H."/>
            <person name="Kang B.-C."/>
            <person name="Yang T.-J."/>
            <person name="Lee Y.-H."/>
            <person name="Bennetzen J.L."/>
            <person name="Choi D."/>
        </authorList>
    </citation>
    <scope>NUCLEOTIDE SEQUENCE [LARGE SCALE GENOMIC DNA]</scope>
    <source>
        <strain evidence="4">cv. PBC81</strain>
    </source>
</reference>
<accession>A0A2G2WRR3</accession>
<dbReference type="EMBL" id="MLFT02000005">
    <property type="protein sequence ID" value="PHT47924.1"/>
    <property type="molecule type" value="Genomic_DNA"/>
</dbReference>
<gene>
    <name evidence="3" type="ORF">CQW23_12132</name>
</gene>
<dbReference type="InterPro" id="IPR002885">
    <property type="entry name" value="PPR_rpt"/>
</dbReference>
<comment type="caution">
    <text evidence="3">The sequence shown here is derived from an EMBL/GenBank/DDBJ whole genome shotgun (WGS) entry which is preliminary data.</text>
</comment>
<dbReference type="NCBIfam" id="TIGR00756">
    <property type="entry name" value="PPR"/>
    <property type="match status" value="1"/>
</dbReference>
<dbReference type="Pfam" id="PF01535">
    <property type="entry name" value="PPR"/>
    <property type="match status" value="1"/>
</dbReference>
<dbReference type="InterPro" id="IPR011990">
    <property type="entry name" value="TPR-like_helical_dom_sf"/>
</dbReference>
<evidence type="ECO:0008006" key="5">
    <source>
        <dbReference type="Google" id="ProtNLM"/>
    </source>
</evidence>
<dbReference type="Gene3D" id="1.25.40.10">
    <property type="entry name" value="Tetratricopeptide repeat domain"/>
    <property type="match status" value="1"/>
</dbReference>
<organism evidence="3 4">
    <name type="scientific">Capsicum baccatum</name>
    <name type="common">Peruvian pepper</name>
    <dbReference type="NCBI Taxonomy" id="33114"/>
    <lineage>
        <taxon>Eukaryota</taxon>
        <taxon>Viridiplantae</taxon>
        <taxon>Streptophyta</taxon>
        <taxon>Embryophyta</taxon>
        <taxon>Tracheophyta</taxon>
        <taxon>Spermatophyta</taxon>
        <taxon>Magnoliopsida</taxon>
        <taxon>eudicotyledons</taxon>
        <taxon>Gunneridae</taxon>
        <taxon>Pentapetalae</taxon>
        <taxon>asterids</taxon>
        <taxon>lamiids</taxon>
        <taxon>Solanales</taxon>
        <taxon>Solanaceae</taxon>
        <taxon>Solanoideae</taxon>
        <taxon>Capsiceae</taxon>
        <taxon>Capsicum</taxon>
    </lineage>
</organism>
<evidence type="ECO:0000313" key="4">
    <source>
        <dbReference type="Proteomes" id="UP000224567"/>
    </source>
</evidence>
<dbReference type="PANTHER" id="PTHR47926">
    <property type="entry name" value="PENTATRICOPEPTIDE REPEAT-CONTAINING PROTEIN"/>
    <property type="match status" value="1"/>
</dbReference>
<sequence>MEGFMILLMCFEAMPEKNVVSYNAMLSGYLGIDDFMSARKMFDEMGERNVASWNAMINGYVKVETFQAIRASQVLFWHVQTLETLSALRCSFDTLTPNAFLFNSYNPEKSHLSGRAGTSAFYHLLLDELSLSSEFKVMQFLNIWLVHFQELQIIGNKFPISSKKVCEFKHSGWFVALAFEAISLALITFRPCFQSLAFSIALFHH</sequence>
<dbReference type="InterPro" id="IPR046960">
    <property type="entry name" value="PPR_At4g14850-like_plant"/>
</dbReference>
<keyword evidence="4" id="KW-1185">Reference proteome</keyword>
<evidence type="ECO:0000256" key="2">
    <source>
        <dbReference type="PROSITE-ProRule" id="PRU00708"/>
    </source>
</evidence>
<dbReference type="OrthoDB" id="1248612at2759"/>
<dbReference type="PROSITE" id="PS51375">
    <property type="entry name" value="PPR"/>
    <property type="match status" value="1"/>
</dbReference>
<dbReference type="GO" id="GO:0003723">
    <property type="term" value="F:RNA binding"/>
    <property type="evidence" value="ECO:0007669"/>
    <property type="project" value="InterPro"/>
</dbReference>
<name>A0A2G2WRR3_CAPBA</name>
<evidence type="ECO:0000313" key="3">
    <source>
        <dbReference type="EMBL" id="PHT47924.1"/>
    </source>
</evidence>
<dbReference type="GO" id="GO:0009451">
    <property type="term" value="P:RNA modification"/>
    <property type="evidence" value="ECO:0007669"/>
    <property type="project" value="InterPro"/>
</dbReference>
<dbReference type="AlphaFoldDB" id="A0A2G2WRR3"/>
<protein>
    <recommendedName>
        <fullName evidence="5">Pentatricopeptide repeat-containing protein</fullName>
    </recommendedName>
</protein>
<proteinExistence type="predicted"/>
<dbReference type="STRING" id="33114.A0A2G2WRR3"/>
<feature type="repeat" description="PPR" evidence="2">
    <location>
        <begin position="18"/>
        <end position="52"/>
    </location>
</feature>
<reference evidence="3 4" key="1">
    <citation type="journal article" date="2017" name="Genome Biol.">
        <title>New reference genome sequences of hot pepper reveal the massive evolution of plant disease-resistance genes by retroduplication.</title>
        <authorList>
            <person name="Kim S."/>
            <person name="Park J."/>
            <person name="Yeom S.I."/>
            <person name="Kim Y.M."/>
            <person name="Seo E."/>
            <person name="Kim K.T."/>
            <person name="Kim M.S."/>
            <person name="Lee J.M."/>
            <person name="Cheong K."/>
            <person name="Shin H.S."/>
            <person name="Kim S.B."/>
            <person name="Han K."/>
            <person name="Lee J."/>
            <person name="Park M."/>
            <person name="Lee H.A."/>
            <person name="Lee H.Y."/>
            <person name="Lee Y."/>
            <person name="Oh S."/>
            <person name="Lee J.H."/>
            <person name="Choi E."/>
            <person name="Choi E."/>
            <person name="Lee S.E."/>
            <person name="Jeon J."/>
            <person name="Kim H."/>
            <person name="Choi G."/>
            <person name="Song H."/>
            <person name="Lee J."/>
            <person name="Lee S.C."/>
            <person name="Kwon J.K."/>
            <person name="Lee H.Y."/>
            <person name="Koo N."/>
            <person name="Hong Y."/>
            <person name="Kim R.W."/>
            <person name="Kang W.H."/>
            <person name="Huh J.H."/>
            <person name="Kang B.C."/>
            <person name="Yang T.J."/>
            <person name="Lee Y.H."/>
            <person name="Bennetzen J.L."/>
            <person name="Choi D."/>
        </authorList>
    </citation>
    <scope>NUCLEOTIDE SEQUENCE [LARGE SCALE GENOMIC DNA]</scope>
    <source>
        <strain evidence="4">cv. PBC81</strain>
    </source>
</reference>
<dbReference type="Proteomes" id="UP000224567">
    <property type="component" value="Unassembled WGS sequence"/>
</dbReference>
<keyword evidence="1" id="KW-0677">Repeat</keyword>